<dbReference type="EMBL" id="JANX01000001">
    <property type="protein sequence ID" value="KGM36177.1"/>
    <property type="molecule type" value="Genomic_DNA"/>
</dbReference>
<reference evidence="1 2" key="1">
    <citation type="submission" date="2014-01" db="EMBL/GenBank/DDBJ databases">
        <title>Genome sequence determination for a cystic fibrosis isolate, Inquilinus limosus.</title>
        <authorList>
            <person name="Pino M."/>
            <person name="Di Conza J."/>
            <person name="Gutkind G."/>
        </authorList>
    </citation>
    <scope>NUCLEOTIDE SEQUENCE [LARGE SCALE GENOMIC DNA]</scope>
    <source>
        <strain evidence="1 2">MP06</strain>
    </source>
</reference>
<gene>
    <name evidence="1" type="ORF">P409_00585</name>
</gene>
<protein>
    <submittedName>
        <fullName evidence="1">Uncharacterized protein</fullName>
    </submittedName>
</protein>
<comment type="caution">
    <text evidence="1">The sequence shown here is derived from an EMBL/GenBank/DDBJ whole genome shotgun (WGS) entry which is preliminary data.</text>
</comment>
<dbReference type="RefSeq" id="WP_034830629.1">
    <property type="nucleotide sequence ID" value="NZ_JANX01000001.1"/>
</dbReference>
<accession>A0A0A0DGQ0</accession>
<sequence length="84" mass="9281">MKTIWALTSVANLYDQPPNNLVAWWSEKPTLDQVCDALGMGKFPPQTDQAVLQVVNIWSGKTERIGSDISGTDFSLSEIKEGKL</sequence>
<proteinExistence type="predicted"/>
<dbReference type="OrthoDB" id="9790710at2"/>
<organism evidence="1 2">
    <name type="scientific">Inquilinus limosus MP06</name>
    <dbReference type="NCBI Taxonomy" id="1398085"/>
    <lineage>
        <taxon>Bacteria</taxon>
        <taxon>Pseudomonadati</taxon>
        <taxon>Pseudomonadota</taxon>
        <taxon>Alphaproteobacteria</taxon>
        <taxon>Rhodospirillales</taxon>
        <taxon>Rhodospirillaceae</taxon>
        <taxon>Inquilinus</taxon>
    </lineage>
</organism>
<name>A0A0A0DGQ0_9PROT</name>
<evidence type="ECO:0000313" key="2">
    <source>
        <dbReference type="Proteomes" id="UP000029995"/>
    </source>
</evidence>
<dbReference type="Proteomes" id="UP000029995">
    <property type="component" value="Unassembled WGS sequence"/>
</dbReference>
<dbReference type="AlphaFoldDB" id="A0A0A0DGQ0"/>
<evidence type="ECO:0000313" key="1">
    <source>
        <dbReference type="EMBL" id="KGM36177.1"/>
    </source>
</evidence>